<reference evidence="8" key="1">
    <citation type="submission" date="2021-02" db="EMBL/GenBank/DDBJ databases">
        <authorList>
            <person name="Dougan E. K."/>
            <person name="Rhodes N."/>
            <person name="Thang M."/>
            <person name="Chan C."/>
        </authorList>
    </citation>
    <scope>NUCLEOTIDE SEQUENCE</scope>
</reference>
<dbReference type="PROSITE" id="PS51682">
    <property type="entry name" value="SAM_OMT_I"/>
    <property type="match status" value="1"/>
</dbReference>
<gene>
    <name evidence="8" type="ORF">PGLA1383_LOCUS57946</name>
</gene>
<dbReference type="Proteomes" id="UP000654075">
    <property type="component" value="Unassembled WGS sequence"/>
</dbReference>
<dbReference type="InterPro" id="IPR058917">
    <property type="entry name" value="RESC6_dom"/>
</dbReference>
<dbReference type="Gene3D" id="3.40.50.150">
    <property type="entry name" value="Vaccinia Virus protein VP39"/>
    <property type="match status" value="1"/>
</dbReference>
<evidence type="ECO:0000256" key="6">
    <source>
        <dbReference type="ARBA" id="ARBA00023453"/>
    </source>
</evidence>
<dbReference type="GO" id="GO:0016206">
    <property type="term" value="F:catechol O-methyltransferase activity"/>
    <property type="evidence" value="ECO:0007669"/>
    <property type="project" value="UniProtKB-EC"/>
</dbReference>
<keyword evidence="5" id="KW-0128">Catecholamine metabolism</keyword>
<dbReference type="InterPro" id="IPR029063">
    <property type="entry name" value="SAM-dependent_MTases_sf"/>
</dbReference>
<dbReference type="EMBL" id="CAJNNV010033406">
    <property type="protein sequence ID" value="CAE8643626.1"/>
    <property type="molecule type" value="Genomic_DNA"/>
</dbReference>
<proteinExistence type="inferred from homology"/>
<dbReference type="OrthoDB" id="437789at2759"/>
<evidence type="ECO:0000256" key="2">
    <source>
        <dbReference type="ARBA" id="ARBA00022603"/>
    </source>
</evidence>
<dbReference type="GO" id="GO:0006584">
    <property type="term" value="P:catecholamine metabolic process"/>
    <property type="evidence" value="ECO:0007669"/>
    <property type="project" value="UniProtKB-KW"/>
</dbReference>
<evidence type="ECO:0000256" key="3">
    <source>
        <dbReference type="ARBA" id="ARBA00022679"/>
    </source>
</evidence>
<evidence type="ECO:0000256" key="5">
    <source>
        <dbReference type="ARBA" id="ARBA00022939"/>
    </source>
</evidence>
<keyword evidence="3" id="KW-0808">Transferase</keyword>
<evidence type="ECO:0000313" key="8">
    <source>
        <dbReference type="EMBL" id="CAE8643626.1"/>
    </source>
</evidence>
<dbReference type="Pfam" id="PF26188">
    <property type="entry name" value="RESC6"/>
    <property type="match status" value="1"/>
</dbReference>
<name>A0A813HX83_POLGL</name>
<dbReference type="EC" id="2.1.1.6" evidence="1"/>
<dbReference type="PANTHER" id="PTHR43836:SF2">
    <property type="entry name" value="CATECHOL O-METHYLTRANSFERASE 1-RELATED"/>
    <property type="match status" value="1"/>
</dbReference>
<evidence type="ECO:0000313" key="9">
    <source>
        <dbReference type="Proteomes" id="UP000654075"/>
    </source>
</evidence>
<organism evidence="8 9">
    <name type="scientific">Polarella glacialis</name>
    <name type="common">Dinoflagellate</name>
    <dbReference type="NCBI Taxonomy" id="89957"/>
    <lineage>
        <taxon>Eukaryota</taxon>
        <taxon>Sar</taxon>
        <taxon>Alveolata</taxon>
        <taxon>Dinophyceae</taxon>
        <taxon>Suessiales</taxon>
        <taxon>Suessiaceae</taxon>
        <taxon>Polarella</taxon>
    </lineage>
</organism>
<dbReference type="PANTHER" id="PTHR43836">
    <property type="entry name" value="CATECHOL O-METHYLTRANSFERASE 1-RELATED"/>
    <property type="match status" value="1"/>
</dbReference>
<dbReference type="InterPro" id="IPR002935">
    <property type="entry name" value="SAM_O-MeTrfase"/>
</dbReference>
<feature type="domain" description="RNA-editing substrate-binding complex 6 protein" evidence="7">
    <location>
        <begin position="103"/>
        <end position="341"/>
    </location>
</feature>
<evidence type="ECO:0000256" key="1">
    <source>
        <dbReference type="ARBA" id="ARBA00012880"/>
    </source>
</evidence>
<keyword evidence="9" id="KW-1185">Reference proteome</keyword>
<comment type="similarity">
    <text evidence="6">Belongs to the class I-like SAM-binding methyltransferase superfamily. Cation-dependent O-methyltransferase family.</text>
</comment>
<evidence type="ECO:0000259" key="7">
    <source>
        <dbReference type="Pfam" id="PF26188"/>
    </source>
</evidence>
<protein>
    <recommendedName>
        <fullName evidence="1">catechol O-methyltransferase</fullName>
        <ecNumber evidence="1">2.1.1.6</ecNumber>
    </recommendedName>
</protein>
<dbReference type="Pfam" id="PF01596">
    <property type="entry name" value="Methyltransf_3"/>
    <property type="match status" value="1"/>
</dbReference>
<keyword evidence="4" id="KW-0949">S-adenosyl-L-methionine</keyword>
<keyword evidence="2" id="KW-0489">Methyltransferase</keyword>
<dbReference type="SUPFAM" id="SSF53335">
    <property type="entry name" value="S-adenosyl-L-methionine-dependent methyltransferases"/>
    <property type="match status" value="1"/>
</dbReference>
<dbReference type="GO" id="GO:0032259">
    <property type="term" value="P:methylation"/>
    <property type="evidence" value="ECO:0007669"/>
    <property type="project" value="UniProtKB-KW"/>
</dbReference>
<accession>A0A813HX83</accession>
<comment type="caution">
    <text evidence="8">The sequence shown here is derived from an EMBL/GenBank/DDBJ whole genome shotgun (WGS) entry which is preliminary data.</text>
</comment>
<dbReference type="AlphaFoldDB" id="A0A813HX83"/>
<sequence>MASFYKAGLWQVGKKGPPPIFQSIGIRQARCSELDQELRSLKTVQELMDLIGHGMQHFDAANVVIAIAELSKLQREDGLEEMRRHRAWPEFADRLQRSVPRLEPRGLSMVAYAVARLRWQDDLLLPALIEHAVLRIEDFGCTDVAKMAWSLAKLDIKDAARELWALLSKEAAKKCSEGRFIDISMIAWSFAKAGLAERVLFGQLATAALAVKEDLPPHTIANLAWAFAKGKCFNPPLFAALAKMSIAAVAEFDRQSVSNLLWAHATLDIVNEEVFAVFSDFTVKTGLWRQFSPQMASNLVWAYAKVGITDVPIFDAFAEYINERADDFDTQNISNCAWAYAIAERPDKAVFDTLTRCALGRLDRFRLDELCGMMWAYVRASVGDNKVAWSVLFEEAIVILVPKVDSLDSQTVSNLYWILATAAHLRGQPVPGARELFDSMLVLLLDMKVRLDSEGAAMTIWALWRVGRFLDAWTLYVRTLSDGRHPEHGKKGFVKSHAVDGRQKYYQCLLMESEHRGDTAKQVYIWKQMAADFYSRALRSACLNCAVMAYMKAGDREGAIEMLRQIARTRLGTAVTESLTRRLGLREEDIEPADIVDITIRRRPQQPSRFEDFHYKEAGVLETVLATATPGDAHSVHAAIEAVGLKEVWLKVAGGEKACVIDNVIHARRPKRILEYGTYVGYTCTRMALQIKQWGGHVTSMEMDPVNATIARNNIEMAGLSDYVTVQLGHSDDSIPIVLSNYGERSIDMVFMDQRGTKFHEDQKLLEKMNLLSEPAVLVADNVLKPGAPYHVWRIGSMPHYTTDIIDLREFGSAQVEDWMTVSWVRRQEGYAGDFQPQRELVALGREADRFRLRAMATSMRDLVGDPLDEFAARFTAEFVKLGCASTIFVQTAKEGQCGSISRLVRLRPGEVPPQWDGDDPKEFTQGGCWRSVIGGTPFLEQLLSEGRMTNGH</sequence>
<evidence type="ECO:0000256" key="4">
    <source>
        <dbReference type="ARBA" id="ARBA00022691"/>
    </source>
</evidence>